<dbReference type="AlphaFoldDB" id="A0A2T5LNC3"/>
<sequence length="380" mass="42011">MGALSSLFQSCIQGRKLHRRRAPTTASPESRPCSVPNTQNPPSATQTTTIRIVESVDSISLSEYSCESLPLEGTSPSLKPTHVHGHDHNNNPEKNEHEDEDEDTAVESEAESLNEKADPAFEKEILTPTTTTAAALKHRALPPLPTEDAAPPPPPPSPIIIPINPLSSRKLPEIKTRVIEDIPEATEEEEKAEKPTEQEQERTQRRGHKRTTTWRQSRRKSMLELFTLLQSSNAPASSESGDGSAAPTTSASTASTTGLSLSFSSFRFPLPPTRTPLRLSQLQRHHRQRQRQRPMSSSDHASSAERTRRDMSRPRTGAAPEPKPERDPERYEDVAMPAPLRTKKERRMGTAVFPPMSRALGAMREMAEGPATKQGQPLFC</sequence>
<feature type="compositionally biased region" description="Acidic residues" evidence="1">
    <location>
        <begin position="181"/>
        <end position="190"/>
    </location>
</feature>
<organism evidence="2 3">
    <name type="scientific">Aspergillus ochraceoroseus IBT 24754</name>
    <dbReference type="NCBI Taxonomy" id="1392256"/>
    <lineage>
        <taxon>Eukaryota</taxon>
        <taxon>Fungi</taxon>
        <taxon>Dikarya</taxon>
        <taxon>Ascomycota</taxon>
        <taxon>Pezizomycotina</taxon>
        <taxon>Eurotiomycetes</taxon>
        <taxon>Eurotiomycetidae</taxon>
        <taxon>Eurotiales</taxon>
        <taxon>Aspergillaceae</taxon>
        <taxon>Aspergillus</taxon>
        <taxon>Aspergillus subgen. Nidulantes</taxon>
    </lineage>
</organism>
<comment type="caution">
    <text evidence="2">The sequence shown here is derived from an EMBL/GenBank/DDBJ whole genome shotgun (WGS) entry which is preliminary data.</text>
</comment>
<protein>
    <submittedName>
        <fullName evidence="2">Uncharacterized protein</fullName>
    </submittedName>
</protein>
<dbReference type="VEuPathDB" id="FungiDB:P175DRAFT_0526317"/>
<dbReference type="EMBL" id="MSFN02000009">
    <property type="protein sequence ID" value="PTU17783.1"/>
    <property type="molecule type" value="Genomic_DNA"/>
</dbReference>
<feature type="compositionally biased region" description="Basic and acidic residues" evidence="1">
    <location>
        <begin position="113"/>
        <end position="125"/>
    </location>
</feature>
<evidence type="ECO:0000256" key="1">
    <source>
        <dbReference type="SAM" id="MobiDB-lite"/>
    </source>
</evidence>
<feature type="compositionally biased region" description="Polar residues" evidence="1">
    <location>
        <begin position="35"/>
        <end position="49"/>
    </location>
</feature>
<dbReference type="RefSeq" id="XP_040749175.1">
    <property type="nucleotide sequence ID" value="XM_040899462.1"/>
</dbReference>
<feature type="region of interest" description="Disordered" evidence="1">
    <location>
        <begin position="179"/>
        <end position="352"/>
    </location>
</feature>
<feature type="compositionally biased region" description="Basic residues" evidence="1">
    <location>
        <begin position="283"/>
        <end position="292"/>
    </location>
</feature>
<gene>
    <name evidence="2" type="ORF">P175DRAFT_0526317</name>
</gene>
<feature type="compositionally biased region" description="Polar residues" evidence="1">
    <location>
        <begin position="228"/>
        <end position="239"/>
    </location>
</feature>
<dbReference type="OrthoDB" id="4506787at2759"/>
<feature type="compositionally biased region" description="Basic and acidic residues" evidence="1">
    <location>
        <begin position="191"/>
        <end position="204"/>
    </location>
</feature>
<feature type="compositionally biased region" description="Basic and acidic residues" evidence="1">
    <location>
        <begin position="84"/>
        <end position="97"/>
    </location>
</feature>
<evidence type="ECO:0000313" key="2">
    <source>
        <dbReference type="EMBL" id="PTU17783.1"/>
    </source>
</evidence>
<name>A0A2T5LNC3_9EURO</name>
<evidence type="ECO:0000313" key="3">
    <source>
        <dbReference type="Proteomes" id="UP000244073"/>
    </source>
</evidence>
<feature type="compositionally biased region" description="Acidic residues" evidence="1">
    <location>
        <begin position="98"/>
        <end position="112"/>
    </location>
</feature>
<feature type="compositionally biased region" description="Basic residues" evidence="1">
    <location>
        <begin position="205"/>
        <end position="220"/>
    </location>
</feature>
<accession>A0A2T5LNC3</accession>
<feature type="region of interest" description="Disordered" evidence="1">
    <location>
        <begin position="68"/>
        <end position="164"/>
    </location>
</feature>
<reference evidence="2 3" key="1">
    <citation type="journal article" date="2018" name="Proc. Natl. Acad. Sci. U.S.A.">
        <title>Linking secondary metabolites to gene clusters through genome sequencing of six diverse Aspergillus species.</title>
        <authorList>
            <person name="Kaerboelling I."/>
            <person name="Vesth T.C."/>
            <person name="Frisvad J.C."/>
            <person name="Nybo J.L."/>
            <person name="Theobald S."/>
            <person name="Kuo A."/>
            <person name="Bowyer P."/>
            <person name="Matsuda Y."/>
            <person name="Mondo S."/>
            <person name="Lyhne E.K."/>
            <person name="Kogle M.E."/>
            <person name="Clum A."/>
            <person name="Lipzen A."/>
            <person name="Salamov A."/>
            <person name="Ngan C.Y."/>
            <person name="Daum C."/>
            <person name="Chiniquy J."/>
            <person name="Barry K."/>
            <person name="LaButti K."/>
            <person name="Haridas S."/>
            <person name="Simmons B.A."/>
            <person name="Magnuson J.K."/>
            <person name="Mortensen U.H."/>
            <person name="Larsen T.O."/>
            <person name="Grigoriev I.V."/>
            <person name="Baker S.E."/>
            <person name="Andersen M.R."/>
        </authorList>
    </citation>
    <scope>NUCLEOTIDE SEQUENCE [LARGE SCALE GENOMIC DNA]</scope>
    <source>
        <strain evidence="2 3">IBT 24754</strain>
    </source>
</reference>
<feature type="region of interest" description="Disordered" evidence="1">
    <location>
        <begin position="14"/>
        <end position="49"/>
    </location>
</feature>
<feature type="compositionally biased region" description="Basic and acidic residues" evidence="1">
    <location>
        <begin position="322"/>
        <end position="333"/>
    </location>
</feature>
<feature type="compositionally biased region" description="Basic and acidic residues" evidence="1">
    <location>
        <begin position="302"/>
        <end position="313"/>
    </location>
</feature>
<dbReference type="Proteomes" id="UP000244073">
    <property type="component" value="Unassembled WGS sequence"/>
</dbReference>
<feature type="compositionally biased region" description="Pro residues" evidence="1">
    <location>
        <begin position="142"/>
        <end position="159"/>
    </location>
</feature>
<proteinExistence type="predicted"/>
<feature type="compositionally biased region" description="Low complexity" evidence="1">
    <location>
        <begin position="240"/>
        <end position="268"/>
    </location>
</feature>
<dbReference type="GeneID" id="63816344"/>